<name>A0A1U9ME60_9HYPH</name>
<dbReference type="GO" id="GO:0005737">
    <property type="term" value="C:cytoplasm"/>
    <property type="evidence" value="ECO:0007669"/>
    <property type="project" value="UniProtKB-SubCell"/>
</dbReference>
<keyword evidence="9 11" id="KW-0067">ATP-binding</keyword>
<keyword evidence="6 11" id="KW-0028">Amino-acid biosynthesis</keyword>
<dbReference type="KEGG" id="bapi:BBC0122_000950"/>
<comment type="pathway">
    <text evidence="3 11">Amino-acid biosynthesis; L-histidine biosynthesis; L-histidine from 5-phospho-alpha-D-ribose 1-diphosphate: step 2/9.</text>
</comment>
<dbReference type="Gene3D" id="1.10.287.1080">
    <property type="entry name" value="MazG-like"/>
    <property type="match status" value="1"/>
</dbReference>
<accession>A0A1U9ME60</accession>
<organism evidence="12 13">
    <name type="scientific">Bartonella choladocola</name>
    <dbReference type="NCBI Taxonomy" id="2750995"/>
    <lineage>
        <taxon>Bacteria</taxon>
        <taxon>Pseudomonadati</taxon>
        <taxon>Pseudomonadota</taxon>
        <taxon>Alphaproteobacteria</taxon>
        <taxon>Hyphomicrobiales</taxon>
        <taxon>Bartonellaceae</taxon>
        <taxon>Bartonella</taxon>
    </lineage>
</organism>
<dbReference type="RefSeq" id="WP_077990330.1">
    <property type="nucleotide sequence ID" value="NZ_CP015625.1"/>
</dbReference>
<evidence type="ECO:0000256" key="8">
    <source>
        <dbReference type="ARBA" id="ARBA00022801"/>
    </source>
</evidence>
<dbReference type="AlphaFoldDB" id="A0A1U9ME60"/>
<evidence type="ECO:0000256" key="11">
    <source>
        <dbReference type="HAMAP-Rule" id="MF_01020"/>
    </source>
</evidence>
<keyword evidence="8 11" id="KW-0378">Hydrolase</keyword>
<dbReference type="HAMAP" id="MF_01020">
    <property type="entry name" value="HisE"/>
    <property type="match status" value="1"/>
</dbReference>
<dbReference type="CDD" id="cd11534">
    <property type="entry name" value="NTP-PPase_HisIE_like"/>
    <property type="match status" value="1"/>
</dbReference>
<dbReference type="GO" id="GO:0004636">
    <property type="term" value="F:phosphoribosyl-ATP diphosphatase activity"/>
    <property type="evidence" value="ECO:0007669"/>
    <property type="project" value="UniProtKB-UniRule"/>
</dbReference>
<dbReference type="UniPathway" id="UPA00031">
    <property type="reaction ID" value="UER00007"/>
</dbReference>
<dbReference type="NCBIfam" id="NF001613">
    <property type="entry name" value="PRK00400.1-5"/>
    <property type="match status" value="1"/>
</dbReference>
<proteinExistence type="inferred from homology"/>
<evidence type="ECO:0000256" key="1">
    <source>
        <dbReference type="ARBA" id="ARBA00001460"/>
    </source>
</evidence>
<evidence type="ECO:0000313" key="13">
    <source>
        <dbReference type="Proteomes" id="UP000189632"/>
    </source>
</evidence>
<dbReference type="EC" id="3.6.1.31" evidence="11"/>
<dbReference type="PANTHER" id="PTHR42945">
    <property type="entry name" value="HISTIDINE BIOSYNTHESIS BIFUNCTIONAL PROTEIN"/>
    <property type="match status" value="1"/>
</dbReference>
<comment type="catalytic activity">
    <reaction evidence="1 11">
        <text>1-(5-phospho-beta-D-ribosyl)-ATP + H2O = 1-(5-phospho-beta-D-ribosyl)-5'-AMP + diphosphate + H(+)</text>
        <dbReference type="Rhea" id="RHEA:22828"/>
        <dbReference type="ChEBI" id="CHEBI:15377"/>
        <dbReference type="ChEBI" id="CHEBI:15378"/>
        <dbReference type="ChEBI" id="CHEBI:33019"/>
        <dbReference type="ChEBI" id="CHEBI:59457"/>
        <dbReference type="ChEBI" id="CHEBI:73183"/>
        <dbReference type="EC" id="3.6.1.31"/>
    </reaction>
</comment>
<keyword evidence="13" id="KW-1185">Reference proteome</keyword>
<evidence type="ECO:0000256" key="5">
    <source>
        <dbReference type="ARBA" id="ARBA00022490"/>
    </source>
</evidence>
<evidence type="ECO:0000256" key="7">
    <source>
        <dbReference type="ARBA" id="ARBA00022741"/>
    </source>
</evidence>
<evidence type="ECO:0000256" key="3">
    <source>
        <dbReference type="ARBA" id="ARBA00005204"/>
    </source>
</evidence>
<gene>
    <name evidence="11" type="primary">hisE</name>
    <name evidence="12" type="ORF">BBC0122_000950</name>
</gene>
<evidence type="ECO:0000256" key="6">
    <source>
        <dbReference type="ARBA" id="ARBA00022605"/>
    </source>
</evidence>
<evidence type="ECO:0000313" key="12">
    <source>
        <dbReference type="EMBL" id="AQT46235.1"/>
    </source>
</evidence>
<evidence type="ECO:0000256" key="4">
    <source>
        <dbReference type="ARBA" id="ARBA00009392"/>
    </source>
</evidence>
<dbReference type="Proteomes" id="UP000189632">
    <property type="component" value="Chromosome"/>
</dbReference>
<evidence type="ECO:0000256" key="2">
    <source>
        <dbReference type="ARBA" id="ARBA00004496"/>
    </source>
</evidence>
<dbReference type="SUPFAM" id="SSF101386">
    <property type="entry name" value="all-alpha NTP pyrophosphatases"/>
    <property type="match status" value="1"/>
</dbReference>
<comment type="subcellular location">
    <subcellularLocation>
        <location evidence="2 11">Cytoplasm</location>
    </subcellularLocation>
</comment>
<dbReference type="GO" id="GO:0000105">
    <property type="term" value="P:L-histidine biosynthetic process"/>
    <property type="evidence" value="ECO:0007669"/>
    <property type="project" value="UniProtKB-UniRule"/>
</dbReference>
<dbReference type="STRING" id="1686310.BBC0244_000880"/>
<dbReference type="PANTHER" id="PTHR42945:SF9">
    <property type="entry name" value="HISTIDINE BIOSYNTHESIS BIFUNCTIONAL PROTEIN HISIE"/>
    <property type="match status" value="1"/>
</dbReference>
<dbReference type="InterPro" id="IPR021130">
    <property type="entry name" value="PRib-ATP_PPHydrolase-like"/>
</dbReference>
<keyword evidence="5 11" id="KW-0963">Cytoplasm</keyword>
<dbReference type="InterPro" id="IPR008179">
    <property type="entry name" value="HisE"/>
</dbReference>
<dbReference type="GO" id="GO:0005524">
    <property type="term" value="F:ATP binding"/>
    <property type="evidence" value="ECO:0007669"/>
    <property type="project" value="UniProtKB-KW"/>
</dbReference>
<keyword evidence="10 11" id="KW-0368">Histidine biosynthesis</keyword>
<reference evidence="12 13" key="1">
    <citation type="submission" date="2016-11" db="EMBL/GenBank/DDBJ databases">
        <title>Comparative genomics of Bartonella apis.</title>
        <authorList>
            <person name="Engel P."/>
        </authorList>
    </citation>
    <scope>NUCLEOTIDE SEQUENCE [LARGE SCALE GENOMIC DNA]</scope>
    <source>
        <strain evidence="12 13">BBC0122</strain>
    </source>
</reference>
<dbReference type="EMBL" id="CP015625">
    <property type="protein sequence ID" value="AQT46235.1"/>
    <property type="molecule type" value="Genomic_DNA"/>
</dbReference>
<evidence type="ECO:0000256" key="9">
    <source>
        <dbReference type="ARBA" id="ARBA00022840"/>
    </source>
</evidence>
<dbReference type="OrthoDB" id="9814738at2"/>
<comment type="similarity">
    <text evidence="4 11">Belongs to the PRA-PH family.</text>
</comment>
<dbReference type="NCBIfam" id="TIGR03188">
    <property type="entry name" value="histidine_hisI"/>
    <property type="match status" value="1"/>
</dbReference>
<evidence type="ECO:0000256" key="10">
    <source>
        <dbReference type="ARBA" id="ARBA00023102"/>
    </source>
</evidence>
<sequence length="107" mass="11895">MTDFSLHTLEHTIAERAKVDDGSSYTASLVQKGIGRAAKKMGEEAVETVIASIDEDDKHFISESADLIYHLLVMWHIRGIKLDDVIKELARRTAQSGLEEKASRKNG</sequence>
<protein>
    <recommendedName>
        <fullName evidence="11">Phosphoribosyl-ATP pyrophosphatase</fullName>
        <shortName evidence="11">PRA-PH</shortName>
        <ecNumber evidence="11">3.6.1.31</ecNumber>
    </recommendedName>
</protein>
<dbReference type="Pfam" id="PF01503">
    <property type="entry name" value="PRA-PH"/>
    <property type="match status" value="1"/>
</dbReference>
<keyword evidence="7 11" id="KW-0547">Nucleotide-binding</keyword>
<dbReference type="NCBIfam" id="NF001611">
    <property type="entry name" value="PRK00400.1-3"/>
    <property type="match status" value="1"/>
</dbReference>